<dbReference type="GO" id="GO:0005525">
    <property type="term" value="F:GTP binding"/>
    <property type="evidence" value="ECO:0007669"/>
    <property type="project" value="UniProtKB-KW"/>
</dbReference>
<feature type="domain" description="OBG-type G" evidence="4">
    <location>
        <begin position="187"/>
        <end position="383"/>
    </location>
</feature>
<evidence type="ECO:0000256" key="2">
    <source>
        <dbReference type="ARBA" id="ARBA00023134"/>
    </source>
</evidence>
<dbReference type="Gene3D" id="3.40.50.300">
    <property type="entry name" value="P-loop containing nucleotide triphosphate hydrolases"/>
    <property type="match status" value="1"/>
</dbReference>
<dbReference type="InterPro" id="IPR036726">
    <property type="entry name" value="GTP1_OBG_dom_sf"/>
</dbReference>
<dbReference type="GO" id="GO:0042254">
    <property type="term" value="P:ribosome biogenesis"/>
    <property type="evidence" value="ECO:0007669"/>
    <property type="project" value="UniProtKB-UniRule"/>
</dbReference>
<proteinExistence type="predicted"/>
<dbReference type="SUPFAM" id="SSF82051">
    <property type="entry name" value="Obg GTP-binding protein N-terminal domain"/>
    <property type="match status" value="1"/>
</dbReference>
<feature type="region of interest" description="Disordered" evidence="3">
    <location>
        <begin position="1"/>
        <end position="32"/>
    </location>
</feature>
<dbReference type="PANTHER" id="PTHR11702">
    <property type="entry name" value="DEVELOPMENTALLY REGULATED GTP-BINDING PROTEIN-RELATED"/>
    <property type="match status" value="1"/>
</dbReference>
<dbReference type="Proteomes" id="UP000318571">
    <property type="component" value="Chromosome 9"/>
</dbReference>
<dbReference type="EMBL" id="VCGU01000009">
    <property type="protein sequence ID" value="TRY70978.1"/>
    <property type="molecule type" value="Genomic_DNA"/>
</dbReference>
<dbReference type="STRING" id="6832.A0A553NZX6"/>
<dbReference type="Pfam" id="PF01018">
    <property type="entry name" value="GTP1_OBG"/>
    <property type="match status" value="1"/>
</dbReference>
<sequence>MWARPLMGRARSHPRLRGMPGLSTAGPHAVDPGAQRIRVSADAKQNWIDSLRLSVKAGHGGNGWPIMGGVGGRGGHVILETGPVHGPAPNLLKVHQRLPKGRGRLTGDSGGHASKSRLVGGEGKDVVLSIPPGVSILNEAGREIMDMDQPHMRLIVANGGAGGCKDNHWFGQPGQKHVIRVDLKLIADVGLVGFPNAGKSTFLKAISRANPKIAAYPFTTIQPNLGHINYSDTRIVKVADLPGLIERAHQNVGMGHRFLKHVERTRLLLFVIDVNGFRLNPSYPFRTAFETVALLNREIELYNSDILSKPAVCVVNKMDVPGSGEKLDEFLNQMKDYASHLAGLPEELRPEKVIQFEEIIPMSAKRSPKSIKGVKNRLRFHLDELNMQSQKEAIQEGLAKIDHLIEGQGPQVS</sequence>
<evidence type="ECO:0000256" key="3">
    <source>
        <dbReference type="SAM" id="MobiDB-lite"/>
    </source>
</evidence>
<comment type="caution">
    <text evidence="6">The sequence shown here is derived from an EMBL/GenBank/DDBJ whole genome shotgun (WGS) entry which is preliminary data.</text>
</comment>
<evidence type="ECO:0000313" key="6">
    <source>
        <dbReference type="EMBL" id="TRY70978.1"/>
    </source>
</evidence>
<protein>
    <recommendedName>
        <fullName evidence="8">OBG-type G domain-containing protein</fullName>
    </recommendedName>
</protein>
<dbReference type="PRINTS" id="PR00326">
    <property type="entry name" value="GTP1OBG"/>
</dbReference>
<dbReference type="InterPro" id="IPR006073">
    <property type="entry name" value="GTP-bd"/>
</dbReference>
<keyword evidence="2" id="KW-0342">GTP-binding</keyword>
<dbReference type="Gene3D" id="2.70.210.12">
    <property type="entry name" value="GTP1/OBG domain"/>
    <property type="match status" value="1"/>
</dbReference>
<dbReference type="InterPro" id="IPR031167">
    <property type="entry name" value="G_OBG"/>
</dbReference>
<dbReference type="Pfam" id="PF01926">
    <property type="entry name" value="MMR_HSR1"/>
    <property type="match status" value="1"/>
</dbReference>
<name>A0A553NZX6_TIGCA</name>
<evidence type="ECO:0000256" key="1">
    <source>
        <dbReference type="ARBA" id="ARBA00022741"/>
    </source>
</evidence>
<evidence type="ECO:0008006" key="8">
    <source>
        <dbReference type="Google" id="ProtNLM"/>
    </source>
</evidence>
<dbReference type="GO" id="GO:0005739">
    <property type="term" value="C:mitochondrion"/>
    <property type="evidence" value="ECO:0007669"/>
    <property type="project" value="TreeGrafter"/>
</dbReference>
<dbReference type="OrthoDB" id="347018at2759"/>
<dbReference type="PANTHER" id="PTHR11702:SF43">
    <property type="entry name" value="GTP-BINDING PROTEIN 10"/>
    <property type="match status" value="1"/>
</dbReference>
<dbReference type="PROSITE" id="PS51710">
    <property type="entry name" value="G_OBG"/>
    <property type="match status" value="1"/>
</dbReference>
<dbReference type="InterPro" id="IPR045086">
    <property type="entry name" value="OBG_GTPase"/>
</dbReference>
<evidence type="ECO:0000313" key="7">
    <source>
        <dbReference type="Proteomes" id="UP000318571"/>
    </source>
</evidence>
<dbReference type="CDD" id="cd01898">
    <property type="entry name" value="Obg"/>
    <property type="match status" value="1"/>
</dbReference>
<evidence type="ECO:0000259" key="5">
    <source>
        <dbReference type="PROSITE" id="PS51883"/>
    </source>
</evidence>
<accession>A0A553NZX6</accession>
<gene>
    <name evidence="6" type="ORF">TCAL_02445</name>
</gene>
<reference evidence="6 7" key="1">
    <citation type="journal article" date="2018" name="Nat. Ecol. Evol.">
        <title>Genomic signatures of mitonuclear coevolution across populations of Tigriopus californicus.</title>
        <authorList>
            <person name="Barreto F.S."/>
            <person name="Watson E.T."/>
            <person name="Lima T.G."/>
            <person name="Willett C.S."/>
            <person name="Edmands S."/>
            <person name="Li W."/>
            <person name="Burton R.S."/>
        </authorList>
    </citation>
    <scope>NUCLEOTIDE SEQUENCE [LARGE SCALE GENOMIC DNA]</scope>
    <source>
        <strain evidence="6 7">San Diego</strain>
    </source>
</reference>
<dbReference type="InterPro" id="IPR027417">
    <property type="entry name" value="P-loop_NTPase"/>
</dbReference>
<dbReference type="OMA" id="VFMVDIF"/>
<organism evidence="6 7">
    <name type="scientific">Tigriopus californicus</name>
    <name type="common">Marine copepod</name>
    <dbReference type="NCBI Taxonomy" id="6832"/>
    <lineage>
        <taxon>Eukaryota</taxon>
        <taxon>Metazoa</taxon>
        <taxon>Ecdysozoa</taxon>
        <taxon>Arthropoda</taxon>
        <taxon>Crustacea</taxon>
        <taxon>Multicrustacea</taxon>
        <taxon>Hexanauplia</taxon>
        <taxon>Copepoda</taxon>
        <taxon>Harpacticoida</taxon>
        <taxon>Harpacticidae</taxon>
        <taxon>Tigriopus</taxon>
    </lineage>
</organism>
<feature type="domain" description="Obg" evidence="5">
    <location>
        <begin position="45"/>
        <end position="186"/>
    </location>
</feature>
<dbReference type="AlphaFoldDB" id="A0A553NZX6"/>
<dbReference type="SUPFAM" id="SSF52540">
    <property type="entry name" value="P-loop containing nucleoside triphosphate hydrolases"/>
    <property type="match status" value="1"/>
</dbReference>
<dbReference type="PROSITE" id="PS51883">
    <property type="entry name" value="OBG"/>
    <property type="match status" value="1"/>
</dbReference>
<dbReference type="InterPro" id="IPR006169">
    <property type="entry name" value="GTP1_OBG_dom"/>
</dbReference>
<evidence type="ECO:0000259" key="4">
    <source>
        <dbReference type="PROSITE" id="PS51710"/>
    </source>
</evidence>
<dbReference type="GO" id="GO:0003924">
    <property type="term" value="F:GTPase activity"/>
    <property type="evidence" value="ECO:0007669"/>
    <property type="project" value="InterPro"/>
</dbReference>
<keyword evidence="1" id="KW-0547">Nucleotide-binding</keyword>
<keyword evidence="7" id="KW-1185">Reference proteome</keyword>